<dbReference type="GO" id="GO:0005930">
    <property type="term" value="C:axoneme"/>
    <property type="evidence" value="ECO:0007669"/>
    <property type="project" value="TreeGrafter"/>
</dbReference>
<evidence type="ECO:0000256" key="2">
    <source>
        <dbReference type="ARBA" id="ARBA00023054"/>
    </source>
</evidence>
<proteinExistence type="inferred from homology"/>
<protein>
    <recommendedName>
        <fullName evidence="5">Lebercilin domain-containing protein</fullName>
    </recommendedName>
</protein>
<name>A0A232F1R8_9HYME</name>
<feature type="coiled-coil region" evidence="3">
    <location>
        <begin position="200"/>
        <end position="237"/>
    </location>
</feature>
<dbReference type="Pfam" id="PF15619">
    <property type="entry name" value="Lebercilin"/>
    <property type="match status" value="1"/>
</dbReference>
<evidence type="ECO:0000313" key="6">
    <source>
        <dbReference type="EMBL" id="OXU24664.1"/>
    </source>
</evidence>
<evidence type="ECO:0000313" key="7">
    <source>
        <dbReference type="Proteomes" id="UP000215335"/>
    </source>
</evidence>
<dbReference type="PANTHER" id="PTHR16650:SF6">
    <property type="entry name" value="GH21622P"/>
    <property type="match status" value="1"/>
</dbReference>
<dbReference type="PANTHER" id="PTHR16650">
    <property type="entry name" value="C21ORF13-RELATED"/>
    <property type="match status" value="1"/>
</dbReference>
<gene>
    <name evidence="6" type="ORF">TSAR_002425</name>
</gene>
<feature type="region of interest" description="Disordered" evidence="4">
    <location>
        <begin position="361"/>
        <end position="398"/>
    </location>
</feature>
<feature type="compositionally biased region" description="Basic and acidic residues" evidence="4">
    <location>
        <begin position="436"/>
        <end position="445"/>
    </location>
</feature>
<feature type="compositionally biased region" description="Polar residues" evidence="4">
    <location>
        <begin position="417"/>
        <end position="435"/>
    </location>
</feature>
<evidence type="ECO:0000256" key="1">
    <source>
        <dbReference type="ARBA" id="ARBA00010229"/>
    </source>
</evidence>
<evidence type="ECO:0000259" key="5">
    <source>
        <dbReference type="Pfam" id="PF15619"/>
    </source>
</evidence>
<keyword evidence="7" id="KW-1185">Reference proteome</keyword>
<dbReference type="GO" id="GO:0042073">
    <property type="term" value="P:intraciliary transport"/>
    <property type="evidence" value="ECO:0007669"/>
    <property type="project" value="TreeGrafter"/>
</dbReference>
<feature type="domain" description="Lebercilin" evidence="5">
    <location>
        <begin position="129"/>
        <end position="319"/>
    </location>
</feature>
<accession>A0A232F1R8</accession>
<feature type="compositionally biased region" description="Polar residues" evidence="4">
    <location>
        <begin position="365"/>
        <end position="392"/>
    </location>
</feature>
<dbReference type="Proteomes" id="UP000215335">
    <property type="component" value="Unassembled WGS sequence"/>
</dbReference>
<evidence type="ECO:0000256" key="3">
    <source>
        <dbReference type="SAM" id="Coils"/>
    </source>
</evidence>
<feature type="region of interest" description="Disordered" evidence="4">
    <location>
        <begin position="105"/>
        <end position="126"/>
    </location>
</feature>
<dbReference type="EMBL" id="NNAY01001234">
    <property type="protein sequence ID" value="OXU24664.1"/>
    <property type="molecule type" value="Genomic_DNA"/>
</dbReference>
<sequence>MKETVMDANQTVRAAFNVFHWMHTIDVYYRCIEAVDFVAKKCDNDIPPLPISCLSDNTRLRRNSNNLKTRLNTQDCRNNPIQKSNRSTLLLLSSRKQQYPLIAGPSPYKNSARFNPPDTAKSTSKSVIGQRVCSAKMLRIKQLQNQLADAHFHLNELSNENKLLKAIQKRQDAALKRYEGTNAELPRIINTHHEDLRVLQTKHKKLRSQYKEKCDQLKEKENELHSLQAQNKKLLQLSKDRHLGEREKLQTQVFDLSHRISQQDETIQTLKRKLALETKYLKHQLHAELVKHKETQKTLQDTQEKLKKLEQLNKQREKQYYEASNLAYFNRERAAISSQSLTNLSETRSENVIKGVVSFRRRPSQAATGQSLPALNRPTSITRSQSQETPQKTNREVPSPICETFLNFEQIKNFSLQKPQTSPALQRASFSTSRGSVRDSPIKESEEAEASENSNGSEGKFKRTYELPKSMKEEFGYLSDQDKDKNDQESFEKSEASINLTTRSRLLHARLVSSATEELRTTKTQVSSRSRSLTKENMDNIVENDRETKYDRDSVITVISRDMLKDDLDIDNTNSNSDLESEIELPVEFHADEDENVIRKSDINIDEAELAKQSNTSSHLSSLFTKLYNPSNPSNESKKDKVDTEAIVSSKYEKSEFKSVNGLLIHPQSAKEDVDIDALLAQKSIPKEIFSKTPWDNDRYTTSLSKEAKQSSVLDRFVSSSQKDETTDKAEKPSDDLSPELEEIKLPESNVKSNKSNNVFDYDSVKESDSKSETEQKTGSENSKTFDKAKLLAAIKAIDDNENIEFIDQKTRKNSASNRLQITENLYRGIPTHSKKKSDIMKELFSDTKLDNNKNSKD</sequence>
<feature type="region of interest" description="Disordered" evidence="4">
    <location>
        <begin position="714"/>
        <end position="785"/>
    </location>
</feature>
<feature type="compositionally biased region" description="Low complexity" evidence="4">
    <location>
        <begin position="749"/>
        <end position="759"/>
    </location>
</feature>
<dbReference type="AlphaFoldDB" id="A0A232F1R8"/>
<dbReference type="InterPro" id="IPR026188">
    <property type="entry name" value="Lebercilin-like"/>
</dbReference>
<dbReference type="InterPro" id="IPR028933">
    <property type="entry name" value="Lebercilin_dom"/>
</dbReference>
<evidence type="ECO:0000256" key="4">
    <source>
        <dbReference type="SAM" id="MobiDB-lite"/>
    </source>
</evidence>
<reference evidence="6 7" key="1">
    <citation type="journal article" date="2017" name="Curr. Biol.">
        <title>The Evolution of Venom by Co-option of Single-Copy Genes.</title>
        <authorList>
            <person name="Martinson E.O."/>
            <person name="Mrinalini"/>
            <person name="Kelkar Y.D."/>
            <person name="Chang C.H."/>
            <person name="Werren J.H."/>
        </authorList>
    </citation>
    <scope>NUCLEOTIDE SEQUENCE [LARGE SCALE GENOMIC DNA]</scope>
    <source>
        <strain evidence="6 7">Alberta</strain>
        <tissue evidence="6">Whole body</tissue>
    </source>
</reference>
<feature type="compositionally biased region" description="Basic and acidic residues" evidence="4">
    <location>
        <begin position="763"/>
        <end position="785"/>
    </location>
</feature>
<feature type="coiled-coil region" evidence="3">
    <location>
        <begin position="292"/>
        <end position="319"/>
    </location>
</feature>
<feature type="compositionally biased region" description="Basic and acidic residues" evidence="4">
    <location>
        <begin position="722"/>
        <end position="735"/>
    </location>
</feature>
<feature type="compositionally biased region" description="Basic and acidic residues" evidence="4">
    <location>
        <begin position="459"/>
        <end position="495"/>
    </location>
</feature>
<keyword evidence="2 3" id="KW-0175">Coiled coil</keyword>
<organism evidence="6 7">
    <name type="scientific">Trichomalopsis sarcophagae</name>
    <dbReference type="NCBI Taxonomy" id="543379"/>
    <lineage>
        <taxon>Eukaryota</taxon>
        <taxon>Metazoa</taxon>
        <taxon>Ecdysozoa</taxon>
        <taxon>Arthropoda</taxon>
        <taxon>Hexapoda</taxon>
        <taxon>Insecta</taxon>
        <taxon>Pterygota</taxon>
        <taxon>Neoptera</taxon>
        <taxon>Endopterygota</taxon>
        <taxon>Hymenoptera</taxon>
        <taxon>Apocrita</taxon>
        <taxon>Proctotrupomorpha</taxon>
        <taxon>Chalcidoidea</taxon>
        <taxon>Pteromalidae</taxon>
        <taxon>Pteromalinae</taxon>
        <taxon>Trichomalopsis</taxon>
    </lineage>
</organism>
<feature type="region of interest" description="Disordered" evidence="4">
    <location>
        <begin position="417"/>
        <end position="496"/>
    </location>
</feature>
<dbReference type="STRING" id="543379.A0A232F1R8"/>
<comment type="caution">
    <text evidence="6">The sequence shown here is derived from an EMBL/GenBank/DDBJ whole genome shotgun (WGS) entry which is preliminary data.</text>
</comment>
<dbReference type="OrthoDB" id="2123794at2759"/>
<comment type="similarity">
    <text evidence="1">Belongs to the LCA5 family.</text>
</comment>